<evidence type="ECO:0000256" key="4">
    <source>
        <dbReference type="ARBA" id="ARBA00022448"/>
    </source>
</evidence>
<proteinExistence type="inferred from homology"/>
<evidence type="ECO:0000313" key="11">
    <source>
        <dbReference type="EMBL" id="PAP75664.1"/>
    </source>
</evidence>
<sequence>MTGTRLRAAYAAYPRPFWMLVVGTFVNRTGLVVLPFLALYLHGQRGFSVAQATLAVSLYGAGSFVGGFTGGWVSDRIGRRPVLLASLAGAAVPVALLPAAPTYAAIAALAFAFGLLAEMYRPAVSAAVADMLPEERQPRAYAIVYWAINLGAAVGPALGGLIAARSYAGLFWLEGATLLGYAAIVLVAVPETRPLSDESAARTLSLRPLARDGALAALAVAVLLVGIGFFQLFSSLPITMAADGLNELEFGLVVTVNGGLIVLIGLPVAAYVGDRLTTVLVPGAVALVAIGLALTATAETFWAYAAFAVIWTLGEMAFLPVVPTIVSRLAPAHLRGSYQGVYHASWGLSKTVGPALGGLVLTAAGSEELWLGAGGLAGVAAVVLLGLLPVLRRRFATAPASTSVPA</sequence>
<dbReference type="Proteomes" id="UP000216339">
    <property type="component" value="Unassembled WGS sequence"/>
</dbReference>
<evidence type="ECO:0000256" key="8">
    <source>
        <dbReference type="ARBA" id="ARBA00023136"/>
    </source>
</evidence>
<feature type="transmembrane region" description="Helical" evidence="9">
    <location>
        <begin position="209"/>
        <end position="230"/>
    </location>
</feature>
<keyword evidence="12" id="KW-1185">Reference proteome</keyword>
<comment type="similarity">
    <text evidence="3">Belongs to the major facilitator superfamily. TCR/Tet family.</text>
</comment>
<evidence type="ECO:0000256" key="3">
    <source>
        <dbReference type="ARBA" id="ARBA00007520"/>
    </source>
</evidence>
<dbReference type="OrthoDB" id="5379144at2"/>
<dbReference type="PRINTS" id="PR01035">
    <property type="entry name" value="TCRTETA"/>
</dbReference>
<feature type="domain" description="Major facilitator superfamily (MFS) profile" evidence="10">
    <location>
        <begin position="16"/>
        <end position="392"/>
    </location>
</feature>
<dbReference type="GO" id="GO:0005886">
    <property type="term" value="C:plasma membrane"/>
    <property type="evidence" value="ECO:0007669"/>
    <property type="project" value="UniProtKB-SubCell"/>
</dbReference>
<keyword evidence="5" id="KW-1003">Cell membrane</keyword>
<gene>
    <name evidence="11" type="ORF">BSZ37_04050</name>
</gene>
<evidence type="ECO:0000313" key="12">
    <source>
        <dbReference type="Proteomes" id="UP000216339"/>
    </source>
</evidence>
<dbReference type="RefSeq" id="WP_095509307.1">
    <property type="nucleotide sequence ID" value="NZ_MQWD01000001.1"/>
</dbReference>
<organism evidence="11 12">
    <name type="scientific">Rubrivirga marina</name>
    <dbReference type="NCBI Taxonomy" id="1196024"/>
    <lineage>
        <taxon>Bacteria</taxon>
        <taxon>Pseudomonadati</taxon>
        <taxon>Rhodothermota</taxon>
        <taxon>Rhodothermia</taxon>
        <taxon>Rhodothermales</taxon>
        <taxon>Rubricoccaceae</taxon>
        <taxon>Rubrivirga</taxon>
    </lineage>
</organism>
<reference evidence="11 12" key="1">
    <citation type="submission" date="2016-11" db="EMBL/GenBank/DDBJ databases">
        <title>Study of marine rhodopsin-containing bacteria.</title>
        <authorList>
            <person name="Yoshizawa S."/>
            <person name="Kumagai Y."/>
            <person name="Kogure K."/>
        </authorList>
    </citation>
    <scope>NUCLEOTIDE SEQUENCE [LARGE SCALE GENOMIC DNA]</scope>
    <source>
        <strain evidence="11 12">SAORIC-28</strain>
    </source>
</reference>
<feature type="transmembrane region" description="Helical" evidence="9">
    <location>
        <begin position="170"/>
        <end position="189"/>
    </location>
</feature>
<feature type="transmembrane region" description="Helical" evidence="9">
    <location>
        <begin position="347"/>
        <end position="364"/>
    </location>
</feature>
<dbReference type="CDD" id="cd17329">
    <property type="entry name" value="MFS_MdtH_MDR_like"/>
    <property type="match status" value="1"/>
</dbReference>
<feature type="transmembrane region" description="Helical" evidence="9">
    <location>
        <begin position="141"/>
        <end position="164"/>
    </location>
</feature>
<evidence type="ECO:0000256" key="6">
    <source>
        <dbReference type="ARBA" id="ARBA00022692"/>
    </source>
</evidence>
<comment type="function">
    <text evidence="1">Resistance to tetracycline by an active tetracycline efflux. This is an energy-dependent process that decreases the accumulation of the antibiotic in whole cells. This protein functions as a metal-tetracycline/H(+) antiporter.</text>
</comment>
<dbReference type="SUPFAM" id="SSF103473">
    <property type="entry name" value="MFS general substrate transporter"/>
    <property type="match status" value="1"/>
</dbReference>
<dbReference type="PANTHER" id="PTHR23517:SF2">
    <property type="entry name" value="MULTIDRUG RESISTANCE PROTEIN MDTH"/>
    <property type="match status" value="1"/>
</dbReference>
<feature type="transmembrane region" description="Helical" evidence="9">
    <location>
        <begin position="47"/>
        <end position="69"/>
    </location>
</feature>
<keyword evidence="8 9" id="KW-0472">Membrane</keyword>
<comment type="subcellular location">
    <subcellularLocation>
        <location evidence="2">Cell membrane</location>
        <topology evidence="2">Multi-pass membrane protein</topology>
    </subcellularLocation>
</comment>
<dbReference type="GO" id="GO:0022857">
    <property type="term" value="F:transmembrane transporter activity"/>
    <property type="evidence" value="ECO:0007669"/>
    <property type="project" value="InterPro"/>
</dbReference>
<dbReference type="InterPro" id="IPR001958">
    <property type="entry name" value="Tet-R_TetA/multi-R_MdtG-like"/>
</dbReference>
<feature type="transmembrane region" description="Helical" evidence="9">
    <location>
        <begin position="17"/>
        <end position="41"/>
    </location>
</feature>
<keyword evidence="7 9" id="KW-1133">Transmembrane helix</keyword>
<protein>
    <recommendedName>
        <fullName evidence="10">Major facilitator superfamily (MFS) profile domain-containing protein</fullName>
    </recommendedName>
</protein>
<evidence type="ECO:0000256" key="9">
    <source>
        <dbReference type="SAM" id="Phobius"/>
    </source>
</evidence>
<evidence type="ECO:0000256" key="1">
    <source>
        <dbReference type="ARBA" id="ARBA00003279"/>
    </source>
</evidence>
<evidence type="ECO:0000259" key="10">
    <source>
        <dbReference type="PROSITE" id="PS50850"/>
    </source>
</evidence>
<feature type="transmembrane region" description="Helical" evidence="9">
    <location>
        <begin position="370"/>
        <end position="391"/>
    </location>
</feature>
<dbReference type="EMBL" id="MQWD01000001">
    <property type="protein sequence ID" value="PAP75664.1"/>
    <property type="molecule type" value="Genomic_DNA"/>
</dbReference>
<feature type="transmembrane region" description="Helical" evidence="9">
    <location>
        <begin position="81"/>
        <end position="97"/>
    </location>
</feature>
<dbReference type="InterPro" id="IPR011701">
    <property type="entry name" value="MFS"/>
</dbReference>
<feature type="transmembrane region" description="Helical" evidence="9">
    <location>
        <begin position="103"/>
        <end position="120"/>
    </location>
</feature>
<dbReference type="InterPro" id="IPR050171">
    <property type="entry name" value="MFS_Transporters"/>
</dbReference>
<keyword evidence="6 9" id="KW-0812">Transmembrane</keyword>
<dbReference type="Pfam" id="PF07690">
    <property type="entry name" value="MFS_1"/>
    <property type="match status" value="1"/>
</dbReference>
<keyword evidence="4" id="KW-0813">Transport</keyword>
<dbReference type="Gene3D" id="1.20.1250.20">
    <property type="entry name" value="MFS general substrate transporter like domains"/>
    <property type="match status" value="1"/>
</dbReference>
<evidence type="ECO:0000256" key="5">
    <source>
        <dbReference type="ARBA" id="ARBA00022475"/>
    </source>
</evidence>
<evidence type="ECO:0000256" key="7">
    <source>
        <dbReference type="ARBA" id="ARBA00022989"/>
    </source>
</evidence>
<dbReference type="PROSITE" id="PS00216">
    <property type="entry name" value="SUGAR_TRANSPORT_1"/>
    <property type="match status" value="1"/>
</dbReference>
<dbReference type="AlphaFoldDB" id="A0A271IXY8"/>
<dbReference type="PANTHER" id="PTHR23517">
    <property type="entry name" value="RESISTANCE PROTEIN MDTM, PUTATIVE-RELATED-RELATED"/>
    <property type="match status" value="1"/>
</dbReference>
<comment type="caution">
    <text evidence="11">The sequence shown here is derived from an EMBL/GenBank/DDBJ whole genome shotgun (WGS) entry which is preliminary data.</text>
</comment>
<dbReference type="InterPro" id="IPR020846">
    <property type="entry name" value="MFS_dom"/>
</dbReference>
<feature type="transmembrane region" description="Helical" evidence="9">
    <location>
        <begin position="302"/>
        <end position="326"/>
    </location>
</feature>
<accession>A0A271IXY8</accession>
<feature type="transmembrane region" description="Helical" evidence="9">
    <location>
        <begin position="279"/>
        <end position="296"/>
    </location>
</feature>
<dbReference type="InterPro" id="IPR005829">
    <property type="entry name" value="Sugar_transporter_CS"/>
</dbReference>
<evidence type="ECO:0000256" key="2">
    <source>
        <dbReference type="ARBA" id="ARBA00004651"/>
    </source>
</evidence>
<dbReference type="PROSITE" id="PS50850">
    <property type="entry name" value="MFS"/>
    <property type="match status" value="1"/>
</dbReference>
<feature type="transmembrane region" description="Helical" evidence="9">
    <location>
        <begin position="250"/>
        <end position="272"/>
    </location>
</feature>
<name>A0A271IXY8_9BACT</name>
<dbReference type="InterPro" id="IPR036259">
    <property type="entry name" value="MFS_trans_sf"/>
</dbReference>